<keyword evidence="2" id="KW-1185">Reference proteome</keyword>
<accession>A0AAN9TVM3</accession>
<reference evidence="1 2" key="1">
    <citation type="submission" date="2024-03" db="EMBL/GenBank/DDBJ databases">
        <title>Adaptation during the transition from Ophiocordyceps entomopathogen to insect associate is accompanied by gene loss and intensified selection.</title>
        <authorList>
            <person name="Ward C.M."/>
            <person name="Onetto C.A."/>
            <person name="Borneman A.R."/>
        </authorList>
    </citation>
    <scope>NUCLEOTIDE SEQUENCE [LARGE SCALE GENOMIC DNA]</scope>
    <source>
        <strain evidence="1">AWRI1</strain>
        <tissue evidence="1">Single Adult Female</tissue>
    </source>
</reference>
<name>A0AAN9TVM3_9HEMI</name>
<gene>
    <name evidence="1" type="ORF">V9T40_006956</name>
</gene>
<sequence>MAGCGCYSVIPSGDIKPDSSLSTLWLEAVALGGVTYAHKDEKKEQARGTLTDMAFDGLETEQDFHPDSRHTHEVRNKNQLHRFNLKYE</sequence>
<protein>
    <submittedName>
        <fullName evidence="1">Uncharacterized protein</fullName>
    </submittedName>
</protein>
<evidence type="ECO:0000313" key="1">
    <source>
        <dbReference type="EMBL" id="KAK7605098.1"/>
    </source>
</evidence>
<comment type="caution">
    <text evidence="1">The sequence shown here is derived from an EMBL/GenBank/DDBJ whole genome shotgun (WGS) entry which is preliminary data.</text>
</comment>
<proteinExistence type="predicted"/>
<dbReference type="Proteomes" id="UP001367676">
    <property type="component" value="Unassembled WGS sequence"/>
</dbReference>
<dbReference type="AlphaFoldDB" id="A0AAN9TVM3"/>
<evidence type="ECO:0000313" key="2">
    <source>
        <dbReference type="Proteomes" id="UP001367676"/>
    </source>
</evidence>
<organism evidence="1 2">
    <name type="scientific">Parthenolecanium corni</name>
    <dbReference type="NCBI Taxonomy" id="536013"/>
    <lineage>
        <taxon>Eukaryota</taxon>
        <taxon>Metazoa</taxon>
        <taxon>Ecdysozoa</taxon>
        <taxon>Arthropoda</taxon>
        <taxon>Hexapoda</taxon>
        <taxon>Insecta</taxon>
        <taxon>Pterygota</taxon>
        <taxon>Neoptera</taxon>
        <taxon>Paraneoptera</taxon>
        <taxon>Hemiptera</taxon>
        <taxon>Sternorrhyncha</taxon>
        <taxon>Coccoidea</taxon>
        <taxon>Coccidae</taxon>
        <taxon>Parthenolecanium</taxon>
    </lineage>
</organism>
<dbReference type="EMBL" id="JBBCAQ010000002">
    <property type="protein sequence ID" value="KAK7605098.1"/>
    <property type="molecule type" value="Genomic_DNA"/>
</dbReference>